<proteinExistence type="predicted"/>
<keyword evidence="3 5" id="KW-1133">Transmembrane helix</keyword>
<comment type="caution">
    <text evidence="7">The sequence shown here is derived from an EMBL/GenBank/DDBJ whole genome shotgun (WGS) entry which is preliminary data.</text>
</comment>
<protein>
    <submittedName>
        <fullName evidence="7">Ferric reductase-like transmembrane domain-containing protein</fullName>
    </submittedName>
</protein>
<dbReference type="Proteomes" id="UP001499854">
    <property type="component" value="Unassembled WGS sequence"/>
</dbReference>
<dbReference type="Pfam" id="PF01794">
    <property type="entry name" value="Ferric_reduct"/>
    <property type="match status" value="1"/>
</dbReference>
<dbReference type="InterPro" id="IPR013130">
    <property type="entry name" value="Fe3_Rdtase_TM_dom"/>
</dbReference>
<keyword evidence="8" id="KW-1185">Reference proteome</keyword>
<sequence length="217" mass="23083">MDSAVMWYAGQATGIVSLVLFTLVMALGIGVRERTRIPGMPRLATVALHRSLSLLAVVFMTVHIVTAVADSYVNISPLAALVPFSSSYRPLWVGLGTVAVDLMLAVVATSLLRARLGRRAWRAVHWLAYASWPVAVLHGVKLGNGTGHLMSGWMLWLTAGCVGSVLAAILYRVTAARRRSTPDSVLTAAEAPTADWHAAPGRHRAVSGAPIGEGGRR</sequence>
<evidence type="ECO:0000313" key="7">
    <source>
        <dbReference type="EMBL" id="GAA1957138.1"/>
    </source>
</evidence>
<dbReference type="EMBL" id="BAAAQM010000004">
    <property type="protein sequence ID" value="GAA1957138.1"/>
    <property type="molecule type" value="Genomic_DNA"/>
</dbReference>
<feature type="transmembrane region" description="Helical" evidence="5">
    <location>
        <begin position="124"/>
        <end position="141"/>
    </location>
</feature>
<reference evidence="8" key="1">
    <citation type="journal article" date="2019" name="Int. J. Syst. Evol. Microbiol.">
        <title>The Global Catalogue of Microorganisms (GCM) 10K type strain sequencing project: providing services to taxonomists for standard genome sequencing and annotation.</title>
        <authorList>
            <consortium name="The Broad Institute Genomics Platform"/>
            <consortium name="The Broad Institute Genome Sequencing Center for Infectious Disease"/>
            <person name="Wu L."/>
            <person name="Ma J."/>
        </authorList>
    </citation>
    <scope>NUCLEOTIDE SEQUENCE [LARGE SCALE GENOMIC DNA]</scope>
    <source>
        <strain evidence="8">JCM 16013</strain>
    </source>
</reference>
<organism evidence="7 8">
    <name type="scientific">Catenulispora subtropica</name>
    <dbReference type="NCBI Taxonomy" id="450798"/>
    <lineage>
        <taxon>Bacteria</taxon>
        <taxon>Bacillati</taxon>
        <taxon>Actinomycetota</taxon>
        <taxon>Actinomycetes</taxon>
        <taxon>Catenulisporales</taxon>
        <taxon>Catenulisporaceae</taxon>
        <taxon>Catenulispora</taxon>
    </lineage>
</organism>
<feature type="transmembrane region" description="Helical" evidence="5">
    <location>
        <begin position="6"/>
        <end position="31"/>
    </location>
</feature>
<name>A0ABP5C3D7_9ACTN</name>
<feature type="domain" description="Ferric oxidoreductase" evidence="6">
    <location>
        <begin position="13"/>
        <end position="134"/>
    </location>
</feature>
<evidence type="ECO:0000256" key="1">
    <source>
        <dbReference type="ARBA" id="ARBA00004141"/>
    </source>
</evidence>
<evidence type="ECO:0000259" key="6">
    <source>
        <dbReference type="Pfam" id="PF01794"/>
    </source>
</evidence>
<keyword evidence="4 5" id="KW-0472">Membrane</keyword>
<feature type="transmembrane region" description="Helical" evidence="5">
    <location>
        <begin position="153"/>
        <end position="171"/>
    </location>
</feature>
<accession>A0ABP5C3D7</accession>
<dbReference type="RefSeq" id="WP_344655851.1">
    <property type="nucleotide sequence ID" value="NZ_BAAAQM010000004.1"/>
</dbReference>
<evidence type="ECO:0000256" key="5">
    <source>
        <dbReference type="SAM" id="Phobius"/>
    </source>
</evidence>
<gene>
    <name evidence="7" type="ORF">GCM10009838_11380</name>
</gene>
<feature type="transmembrane region" description="Helical" evidence="5">
    <location>
        <begin position="52"/>
        <end position="72"/>
    </location>
</feature>
<evidence type="ECO:0000256" key="2">
    <source>
        <dbReference type="ARBA" id="ARBA00022692"/>
    </source>
</evidence>
<evidence type="ECO:0000313" key="8">
    <source>
        <dbReference type="Proteomes" id="UP001499854"/>
    </source>
</evidence>
<keyword evidence="2 5" id="KW-0812">Transmembrane</keyword>
<evidence type="ECO:0000256" key="3">
    <source>
        <dbReference type="ARBA" id="ARBA00022989"/>
    </source>
</evidence>
<evidence type="ECO:0000256" key="4">
    <source>
        <dbReference type="ARBA" id="ARBA00023136"/>
    </source>
</evidence>
<comment type="subcellular location">
    <subcellularLocation>
        <location evidence="1">Membrane</location>
        <topology evidence="1">Multi-pass membrane protein</topology>
    </subcellularLocation>
</comment>
<feature type="transmembrane region" description="Helical" evidence="5">
    <location>
        <begin position="92"/>
        <end position="112"/>
    </location>
</feature>